<evidence type="ECO:0000259" key="1">
    <source>
        <dbReference type="Pfam" id="PF13649"/>
    </source>
</evidence>
<organism evidence="2 3">
    <name type="scientific">Jiangella ureilytica</name>
    <dbReference type="NCBI Taxonomy" id="2530374"/>
    <lineage>
        <taxon>Bacteria</taxon>
        <taxon>Bacillati</taxon>
        <taxon>Actinomycetota</taxon>
        <taxon>Actinomycetes</taxon>
        <taxon>Jiangellales</taxon>
        <taxon>Jiangellaceae</taxon>
        <taxon>Jiangella</taxon>
    </lineage>
</organism>
<dbReference type="EMBL" id="SMKL01000038">
    <property type="protein sequence ID" value="TDC49752.1"/>
    <property type="molecule type" value="Genomic_DNA"/>
</dbReference>
<dbReference type="Proteomes" id="UP000295621">
    <property type="component" value="Unassembled WGS sequence"/>
</dbReference>
<dbReference type="GO" id="GO:0032259">
    <property type="term" value="P:methylation"/>
    <property type="evidence" value="ECO:0007669"/>
    <property type="project" value="UniProtKB-KW"/>
</dbReference>
<gene>
    <name evidence="2" type="ORF">E1212_17330</name>
</gene>
<keyword evidence="3" id="KW-1185">Reference proteome</keyword>
<name>A0A4R4RM63_9ACTN</name>
<dbReference type="InterPro" id="IPR029063">
    <property type="entry name" value="SAM-dependent_MTases_sf"/>
</dbReference>
<dbReference type="Pfam" id="PF13649">
    <property type="entry name" value="Methyltransf_25"/>
    <property type="match status" value="1"/>
</dbReference>
<evidence type="ECO:0000313" key="3">
    <source>
        <dbReference type="Proteomes" id="UP000295621"/>
    </source>
</evidence>
<accession>A0A4R4RM63</accession>
<feature type="domain" description="Methyltransferase" evidence="1">
    <location>
        <begin position="20"/>
        <end position="118"/>
    </location>
</feature>
<comment type="caution">
    <text evidence="2">The sequence shown here is derived from an EMBL/GenBank/DDBJ whole genome shotgun (WGS) entry which is preliminary data.</text>
</comment>
<protein>
    <submittedName>
        <fullName evidence="2">Class I SAM-dependent methyltransferase</fullName>
    </submittedName>
</protein>
<dbReference type="SUPFAM" id="SSF53335">
    <property type="entry name" value="S-adenosyl-L-methionine-dependent methyltransferases"/>
    <property type="match status" value="1"/>
</dbReference>
<dbReference type="AlphaFoldDB" id="A0A4R4RM63"/>
<proteinExistence type="predicted"/>
<keyword evidence="2" id="KW-0808">Transferase</keyword>
<dbReference type="GO" id="GO:0008168">
    <property type="term" value="F:methyltransferase activity"/>
    <property type="evidence" value="ECO:0007669"/>
    <property type="project" value="UniProtKB-KW"/>
</dbReference>
<evidence type="ECO:0000313" key="2">
    <source>
        <dbReference type="EMBL" id="TDC49752.1"/>
    </source>
</evidence>
<reference evidence="2 3" key="1">
    <citation type="submission" date="2019-02" db="EMBL/GenBank/DDBJ databases">
        <title>Draft genome sequences of novel Actinobacteria.</title>
        <authorList>
            <person name="Sahin N."/>
            <person name="Ay H."/>
            <person name="Saygin H."/>
        </authorList>
    </citation>
    <scope>NUCLEOTIDE SEQUENCE [LARGE SCALE GENOMIC DNA]</scope>
    <source>
        <strain evidence="2 3">KC603</strain>
    </source>
</reference>
<dbReference type="OrthoDB" id="4528595at2"/>
<dbReference type="CDD" id="cd02440">
    <property type="entry name" value="AdoMet_MTases"/>
    <property type="match status" value="1"/>
</dbReference>
<dbReference type="Gene3D" id="3.40.50.150">
    <property type="entry name" value="Vaccinia Virus protein VP39"/>
    <property type="match status" value="1"/>
</dbReference>
<dbReference type="InterPro" id="IPR041698">
    <property type="entry name" value="Methyltransf_25"/>
</dbReference>
<keyword evidence="2" id="KW-0489">Methyltransferase</keyword>
<sequence length="224" mass="23562">MFGPLVAAGLEGVDPDSGPIVDLGAGTGRGVLAVAAALPTADIIAVEPSAAMRAVLMARVGSDERLRQRVTVVGGDLDAVRTPEPFAAVLAMNMIGHLDRTARKVFWTSLARRLAPGGPLVVNLQPPSEAVEVMETPASAVVVGRRRYLGSGRAAPTAADQVTWHMTYRTVEDGVTVAEERVSYSWWVLSEAGLRDELSVAGLHAEHLGPPEAGVYIGRRPAGR</sequence>